<dbReference type="EMBL" id="UINC01199454">
    <property type="protein sequence ID" value="SVE17884.1"/>
    <property type="molecule type" value="Genomic_DNA"/>
</dbReference>
<protein>
    <recommendedName>
        <fullName evidence="3">RCK C-terminal domain-containing protein</fullName>
    </recommendedName>
</protein>
<evidence type="ECO:0000256" key="2">
    <source>
        <dbReference type="ARBA" id="ARBA00023065"/>
    </source>
</evidence>
<feature type="non-terminal residue" evidence="4">
    <location>
        <position position="1"/>
    </location>
</feature>
<dbReference type="Gene3D" id="3.30.70.1450">
    <property type="entry name" value="Regulator of K+ conductance, C-terminal domain"/>
    <property type="match status" value="1"/>
</dbReference>
<feature type="domain" description="RCK C-terminal" evidence="3">
    <location>
        <begin position="74"/>
        <end position="155"/>
    </location>
</feature>
<proteinExistence type="predicted"/>
<sequence length="160" mass="17745">ISEADYFIAVTDDDEVNILSSLLAKRAGAEHCITLINNSSYSSLLNNIGIDITIDPKLITISKILEKVRGGLIRSDYTIAEGFGEVIEAEILPNSSFTNKNINQIDLPKSIRVGAILRKDNIIIPNSETIFEENDDVVFFSETKSIKKLEKLLSLRQAYA</sequence>
<evidence type="ECO:0000259" key="3">
    <source>
        <dbReference type="PROSITE" id="PS51202"/>
    </source>
</evidence>
<dbReference type="InterPro" id="IPR003148">
    <property type="entry name" value="RCK_N"/>
</dbReference>
<accession>A0A383BDD4</accession>
<dbReference type="SUPFAM" id="SSF116726">
    <property type="entry name" value="TrkA C-terminal domain-like"/>
    <property type="match status" value="1"/>
</dbReference>
<dbReference type="Gene3D" id="3.40.50.720">
    <property type="entry name" value="NAD(P)-binding Rossmann-like Domain"/>
    <property type="match status" value="1"/>
</dbReference>
<keyword evidence="1" id="KW-0813">Transport</keyword>
<dbReference type="PANTHER" id="PTHR43833:SF5">
    <property type="entry name" value="TRK SYSTEM POTASSIUM UPTAKE PROTEIN TRKA"/>
    <property type="match status" value="1"/>
</dbReference>
<dbReference type="GO" id="GO:0006813">
    <property type="term" value="P:potassium ion transport"/>
    <property type="evidence" value="ECO:0007669"/>
    <property type="project" value="InterPro"/>
</dbReference>
<gene>
    <name evidence="4" type="ORF">METZ01_LOCUS470738</name>
</gene>
<dbReference type="InterPro" id="IPR036291">
    <property type="entry name" value="NAD(P)-bd_dom_sf"/>
</dbReference>
<evidence type="ECO:0000256" key="1">
    <source>
        <dbReference type="ARBA" id="ARBA00022448"/>
    </source>
</evidence>
<reference evidence="4" key="1">
    <citation type="submission" date="2018-05" db="EMBL/GenBank/DDBJ databases">
        <authorList>
            <person name="Lanie J.A."/>
            <person name="Ng W.-L."/>
            <person name="Kazmierczak K.M."/>
            <person name="Andrzejewski T.M."/>
            <person name="Davidsen T.M."/>
            <person name="Wayne K.J."/>
            <person name="Tettelin H."/>
            <person name="Glass J.I."/>
            <person name="Rusch D."/>
            <person name="Podicherti R."/>
            <person name="Tsui H.-C.T."/>
            <person name="Winkler M.E."/>
        </authorList>
    </citation>
    <scope>NUCLEOTIDE SEQUENCE</scope>
</reference>
<dbReference type="GO" id="GO:0008324">
    <property type="term" value="F:monoatomic cation transmembrane transporter activity"/>
    <property type="evidence" value="ECO:0007669"/>
    <property type="project" value="InterPro"/>
</dbReference>
<dbReference type="AlphaFoldDB" id="A0A383BDD4"/>
<evidence type="ECO:0000313" key="4">
    <source>
        <dbReference type="EMBL" id="SVE17884.1"/>
    </source>
</evidence>
<dbReference type="InterPro" id="IPR036721">
    <property type="entry name" value="RCK_C_sf"/>
</dbReference>
<dbReference type="Pfam" id="PF02080">
    <property type="entry name" value="TrkA_C"/>
    <property type="match status" value="1"/>
</dbReference>
<dbReference type="InterPro" id="IPR050721">
    <property type="entry name" value="Trk_Ktr_HKT_K-transport"/>
</dbReference>
<dbReference type="SUPFAM" id="SSF51735">
    <property type="entry name" value="NAD(P)-binding Rossmann-fold domains"/>
    <property type="match status" value="1"/>
</dbReference>
<name>A0A383BDD4_9ZZZZ</name>
<dbReference type="PROSITE" id="PS51202">
    <property type="entry name" value="RCK_C"/>
    <property type="match status" value="1"/>
</dbReference>
<keyword evidence="2" id="KW-0406">Ion transport</keyword>
<dbReference type="PANTHER" id="PTHR43833">
    <property type="entry name" value="POTASSIUM CHANNEL PROTEIN 2-RELATED-RELATED"/>
    <property type="match status" value="1"/>
</dbReference>
<dbReference type="InterPro" id="IPR006037">
    <property type="entry name" value="RCK_C"/>
</dbReference>
<organism evidence="4">
    <name type="scientific">marine metagenome</name>
    <dbReference type="NCBI Taxonomy" id="408172"/>
    <lineage>
        <taxon>unclassified sequences</taxon>
        <taxon>metagenomes</taxon>
        <taxon>ecological metagenomes</taxon>
    </lineage>
</organism>
<dbReference type="Pfam" id="PF02254">
    <property type="entry name" value="TrkA_N"/>
    <property type="match status" value="1"/>
</dbReference>